<dbReference type="Proteomes" id="UP001296776">
    <property type="component" value="Unassembled WGS sequence"/>
</dbReference>
<evidence type="ECO:0000313" key="3">
    <source>
        <dbReference type="Proteomes" id="UP001296776"/>
    </source>
</evidence>
<name>A0AAJ0U373_9GAMM</name>
<feature type="region of interest" description="Disordered" evidence="1">
    <location>
        <begin position="1"/>
        <end position="32"/>
    </location>
</feature>
<sequence length="126" mass="13409">MWGTQPGQYGGEHPHGTAHDEAGTGDLTSSDAPLLMTQRAEQVLEIVIGARQPRHVIGMKESRPIAAGDLQELFSPVTDGVADRGLEPLAEVLHPLRIAGLHFGGGAVVGVLQQVNGFLHATKHRR</sequence>
<reference evidence="2" key="2">
    <citation type="journal article" date="2020" name="Microorganisms">
        <title>Osmotic Adaptation and Compatible Solute Biosynthesis of Phototrophic Bacteria as Revealed from Genome Analyses.</title>
        <authorList>
            <person name="Imhoff J.F."/>
            <person name="Rahn T."/>
            <person name="Kunzel S."/>
            <person name="Keller A."/>
            <person name="Neulinger S.C."/>
        </authorList>
    </citation>
    <scope>NUCLEOTIDE SEQUENCE</scope>
    <source>
        <strain evidence="2">DSM 11080</strain>
    </source>
</reference>
<comment type="caution">
    <text evidence="2">The sequence shown here is derived from an EMBL/GenBank/DDBJ whole genome shotgun (WGS) entry which is preliminary data.</text>
</comment>
<organism evidence="2 3">
    <name type="scientific">Halochromatium glycolicum</name>
    <dbReference type="NCBI Taxonomy" id="85075"/>
    <lineage>
        <taxon>Bacteria</taxon>
        <taxon>Pseudomonadati</taxon>
        <taxon>Pseudomonadota</taxon>
        <taxon>Gammaproteobacteria</taxon>
        <taxon>Chromatiales</taxon>
        <taxon>Chromatiaceae</taxon>
        <taxon>Halochromatium</taxon>
    </lineage>
</organism>
<accession>A0AAJ0U373</accession>
<keyword evidence="3" id="KW-1185">Reference proteome</keyword>
<reference evidence="2" key="1">
    <citation type="submission" date="2017-08" db="EMBL/GenBank/DDBJ databases">
        <authorList>
            <person name="Imhoff J.F."/>
            <person name="Rahn T."/>
            <person name="Kuenzel S."/>
            <person name="Neulinger S.C."/>
        </authorList>
    </citation>
    <scope>NUCLEOTIDE SEQUENCE</scope>
    <source>
        <strain evidence="2">DSM 11080</strain>
    </source>
</reference>
<dbReference type="EMBL" id="NRSJ01000010">
    <property type="protein sequence ID" value="MBK1704386.1"/>
    <property type="molecule type" value="Genomic_DNA"/>
</dbReference>
<dbReference type="AlphaFoldDB" id="A0AAJ0U373"/>
<evidence type="ECO:0000256" key="1">
    <source>
        <dbReference type="SAM" id="MobiDB-lite"/>
    </source>
</evidence>
<feature type="compositionally biased region" description="Basic and acidic residues" evidence="1">
    <location>
        <begin position="12"/>
        <end position="22"/>
    </location>
</feature>
<protein>
    <submittedName>
        <fullName evidence="2">Uncharacterized protein</fullName>
    </submittedName>
</protein>
<evidence type="ECO:0000313" key="2">
    <source>
        <dbReference type="EMBL" id="MBK1704386.1"/>
    </source>
</evidence>
<gene>
    <name evidence="2" type="ORF">CKO40_07495</name>
</gene>
<proteinExistence type="predicted"/>